<dbReference type="CDD" id="cd02144">
    <property type="entry name" value="iodotyrosine_dehalogenase"/>
    <property type="match status" value="1"/>
</dbReference>
<evidence type="ECO:0000256" key="3">
    <source>
        <dbReference type="ARBA" id="ARBA00023002"/>
    </source>
</evidence>
<dbReference type="GO" id="GO:0016491">
    <property type="term" value="F:oxidoreductase activity"/>
    <property type="evidence" value="ECO:0007669"/>
    <property type="project" value="UniProtKB-KW"/>
</dbReference>
<dbReference type="Gene3D" id="3.40.109.10">
    <property type="entry name" value="NADH Oxidase"/>
    <property type="match status" value="1"/>
</dbReference>
<accession>A0A381TUI1</accession>
<gene>
    <name evidence="5" type="ORF">METZ01_LOCUS70587</name>
</gene>
<reference evidence="5" key="1">
    <citation type="submission" date="2018-05" db="EMBL/GenBank/DDBJ databases">
        <authorList>
            <person name="Lanie J.A."/>
            <person name="Ng W.-L."/>
            <person name="Kazmierczak K.M."/>
            <person name="Andrzejewski T.M."/>
            <person name="Davidsen T.M."/>
            <person name="Wayne K.J."/>
            <person name="Tettelin H."/>
            <person name="Glass J.I."/>
            <person name="Rusch D."/>
            <person name="Podicherti R."/>
            <person name="Tsui H.-C.T."/>
            <person name="Winkler M.E."/>
        </authorList>
    </citation>
    <scope>NUCLEOTIDE SEQUENCE</scope>
</reference>
<evidence type="ECO:0000256" key="1">
    <source>
        <dbReference type="ARBA" id="ARBA00022630"/>
    </source>
</evidence>
<dbReference type="InterPro" id="IPR050627">
    <property type="entry name" value="Nitroreductase/BluB"/>
</dbReference>
<dbReference type="PANTHER" id="PTHR23026">
    <property type="entry name" value="NADPH NITROREDUCTASE"/>
    <property type="match status" value="1"/>
</dbReference>
<sequence>MSFQKLDHNPYPEPKMIERSTTFFELMIQRRTVRDFSDRPIPIEIIQNAIQTASSAPSGANKQPWHFVIVKDPVIKKDIRVAAEKEEKEFYEHRAPDYWLQDLNQFGTDWHKPFLEIAPYLIVVFKQSYDLGKSGKRKNYYVNESVGIASGFLLTALHNAGLATLTHTPSPMGFLEKILKRPENEKAVLLIPVGYPAENAKVPDLKKKSFQEVATII</sequence>
<feature type="domain" description="Nitroreductase" evidence="4">
    <location>
        <begin position="29"/>
        <end position="195"/>
    </location>
</feature>
<evidence type="ECO:0000256" key="2">
    <source>
        <dbReference type="ARBA" id="ARBA00022643"/>
    </source>
</evidence>
<dbReference type="InterPro" id="IPR029479">
    <property type="entry name" value="Nitroreductase"/>
</dbReference>
<proteinExistence type="predicted"/>
<name>A0A381TUI1_9ZZZZ</name>
<protein>
    <recommendedName>
        <fullName evidence="4">Nitroreductase domain-containing protein</fullName>
    </recommendedName>
</protein>
<organism evidence="5">
    <name type="scientific">marine metagenome</name>
    <dbReference type="NCBI Taxonomy" id="408172"/>
    <lineage>
        <taxon>unclassified sequences</taxon>
        <taxon>metagenomes</taxon>
        <taxon>ecological metagenomes</taxon>
    </lineage>
</organism>
<dbReference type="AlphaFoldDB" id="A0A381TUI1"/>
<keyword evidence="2" id="KW-0288">FMN</keyword>
<dbReference type="InterPro" id="IPR000415">
    <property type="entry name" value="Nitroreductase-like"/>
</dbReference>
<evidence type="ECO:0000259" key="4">
    <source>
        <dbReference type="Pfam" id="PF00881"/>
    </source>
</evidence>
<dbReference type="SUPFAM" id="SSF55469">
    <property type="entry name" value="FMN-dependent nitroreductase-like"/>
    <property type="match status" value="1"/>
</dbReference>
<evidence type="ECO:0000313" key="5">
    <source>
        <dbReference type="EMBL" id="SVA17733.1"/>
    </source>
</evidence>
<dbReference type="EMBL" id="UINC01004908">
    <property type="protein sequence ID" value="SVA17733.1"/>
    <property type="molecule type" value="Genomic_DNA"/>
</dbReference>
<keyword evidence="1" id="KW-0285">Flavoprotein</keyword>
<dbReference type="PANTHER" id="PTHR23026:SF90">
    <property type="entry name" value="IODOTYROSINE DEIODINASE 1"/>
    <property type="match status" value="1"/>
</dbReference>
<dbReference type="Pfam" id="PF00881">
    <property type="entry name" value="Nitroreductase"/>
    <property type="match status" value="1"/>
</dbReference>
<keyword evidence="3" id="KW-0560">Oxidoreductase</keyword>